<keyword evidence="1" id="KW-0812">Transmembrane</keyword>
<proteinExistence type="predicted"/>
<keyword evidence="1" id="KW-0472">Membrane</keyword>
<protein>
    <submittedName>
        <fullName evidence="2">Uncharacterized protein</fullName>
    </submittedName>
</protein>
<keyword evidence="3" id="KW-1185">Reference proteome</keyword>
<accession>A0ABQ9EIS9</accession>
<keyword evidence="1" id="KW-1133">Transmembrane helix</keyword>
<evidence type="ECO:0000313" key="2">
    <source>
        <dbReference type="EMBL" id="KAJ8303776.1"/>
    </source>
</evidence>
<organism evidence="2 3">
    <name type="scientific">Tegillarca granosa</name>
    <name type="common">Malaysian cockle</name>
    <name type="synonym">Anadara granosa</name>
    <dbReference type="NCBI Taxonomy" id="220873"/>
    <lineage>
        <taxon>Eukaryota</taxon>
        <taxon>Metazoa</taxon>
        <taxon>Spiralia</taxon>
        <taxon>Lophotrochozoa</taxon>
        <taxon>Mollusca</taxon>
        <taxon>Bivalvia</taxon>
        <taxon>Autobranchia</taxon>
        <taxon>Pteriomorphia</taxon>
        <taxon>Arcoida</taxon>
        <taxon>Arcoidea</taxon>
        <taxon>Arcidae</taxon>
        <taxon>Tegillarca</taxon>
    </lineage>
</organism>
<gene>
    <name evidence="2" type="ORF">KUTeg_018699</name>
</gene>
<reference evidence="2 3" key="1">
    <citation type="submission" date="2022-12" db="EMBL/GenBank/DDBJ databases">
        <title>Chromosome-level genome of Tegillarca granosa.</title>
        <authorList>
            <person name="Kim J."/>
        </authorList>
    </citation>
    <scope>NUCLEOTIDE SEQUENCE [LARGE SCALE GENOMIC DNA]</scope>
    <source>
        <strain evidence="2">Teg-2019</strain>
        <tissue evidence="2">Adductor muscle</tissue>
    </source>
</reference>
<dbReference type="Proteomes" id="UP001217089">
    <property type="component" value="Unassembled WGS sequence"/>
</dbReference>
<evidence type="ECO:0000256" key="1">
    <source>
        <dbReference type="SAM" id="Phobius"/>
    </source>
</evidence>
<sequence length="216" mass="24780">MIARAVDLDTVWQYINNDGRHKAVETLASVESSDLIELLASKDAKITQKFTEPKKDRLLATHVLQLVFLGFTGFGFPFAHLPSTTATGYELYLFLLKSVNLYYVSTDGAQSNRDLLNLLLPKFDSANPVTCAFNNLYRRDNAKICFVMDYSYDTKYSKRHLKVADKFIEWVHFTKAYVWDISSNPFPIHHKLTQEHICLTSEGKMRSHLAGLFFKI</sequence>
<evidence type="ECO:0000313" key="3">
    <source>
        <dbReference type="Proteomes" id="UP001217089"/>
    </source>
</evidence>
<name>A0ABQ9EIS9_TEGGR</name>
<comment type="caution">
    <text evidence="2">The sequence shown here is derived from an EMBL/GenBank/DDBJ whole genome shotgun (WGS) entry which is preliminary data.</text>
</comment>
<dbReference type="EMBL" id="JARBDR010000908">
    <property type="protein sequence ID" value="KAJ8303776.1"/>
    <property type="molecule type" value="Genomic_DNA"/>
</dbReference>
<feature type="transmembrane region" description="Helical" evidence="1">
    <location>
        <begin position="58"/>
        <end position="79"/>
    </location>
</feature>